<evidence type="ECO:0000313" key="4">
    <source>
        <dbReference type="Proteomes" id="UP000245207"/>
    </source>
</evidence>
<dbReference type="PROSITE" id="PS51412">
    <property type="entry name" value="MACPF_2"/>
    <property type="match status" value="1"/>
</dbReference>
<dbReference type="AlphaFoldDB" id="A0A2U1KS87"/>
<feature type="domain" description="MACPF" evidence="2">
    <location>
        <begin position="6"/>
        <end position="324"/>
    </location>
</feature>
<dbReference type="InterPro" id="IPR020864">
    <property type="entry name" value="MACPF"/>
</dbReference>
<keyword evidence="4" id="KW-1185">Reference proteome</keyword>
<evidence type="ECO:0000256" key="1">
    <source>
        <dbReference type="SAM" id="MobiDB-lite"/>
    </source>
</evidence>
<dbReference type="PANTHER" id="PTHR33199:SF6">
    <property type="entry name" value="MACPF DOMAIN PROTEIN"/>
    <property type="match status" value="1"/>
</dbReference>
<dbReference type="InterPro" id="IPR044663">
    <property type="entry name" value="CAD1/NSL1-like"/>
</dbReference>
<accession>A0A2U1KS87</accession>
<dbReference type="GO" id="GO:0005886">
    <property type="term" value="C:plasma membrane"/>
    <property type="evidence" value="ECO:0007669"/>
    <property type="project" value="TreeGrafter"/>
</dbReference>
<dbReference type="STRING" id="35608.A0A2U1KS87"/>
<reference evidence="3 4" key="1">
    <citation type="journal article" date="2018" name="Mol. Plant">
        <title>The genome of Artemisia annua provides insight into the evolution of Asteraceae family and artemisinin biosynthesis.</title>
        <authorList>
            <person name="Shen Q."/>
            <person name="Zhang L."/>
            <person name="Liao Z."/>
            <person name="Wang S."/>
            <person name="Yan T."/>
            <person name="Shi P."/>
            <person name="Liu M."/>
            <person name="Fu X."/>
            <person name="Pan Q."/>
            <person name="Wang Y."/>
            <person name="Lv Z."/>
            <person name="Lu X."/>
            <person name="Zhang F."/>
            <person name="Jiang W."/>
            <person name="Ma Y."/>
            <person name="Chen M."/>
            <person name="Hao X."/>
            <person name="Li L."/>
            <person name="Tang Y."/>
            <person name="Lv G."/>
            <person name="Zhou Y."/>
            <person name="Sun X."/>
            <person name="Brodelius P.E."/>
            <person name="Rose J.K.C."/>
            <person name="Tang K."/>
        </authorList>
    </citation>
    <scope>NUCLEOTIDE SEQUENCE [LARGE SCALE GENOMIC DNA]</scope>
    <source>
        <strain evidence="4">cv. Huhao1</strain>
        <tissue evidence="3">Leaf</tissue>
    </source>
</reference>
<evidence type="ECO:0000259" key="2">
    <source>
        <dbReference type="PROSITE" id="PS51412"/>
    </source>
</evidence>
<gene>
    <name evidence="3" type="ORF">CTI12_AA570170</name>
</gene>
<evidence type="ECO:0000313" key="3">
    <source>
        <dbReference type="EMBL" id="PWA39618.1"/>
    </source>
</evidence>
<comment type="caution">
    <text evidence="3">The sequence shown here is derived from an EMBL/GenBank/DDBJ whole genome shotgun (WGS) entry which is preliminary data.</text>
</comment>
<dbReference type="Pfam" id="PF01823">
    <property type="entry name" value="MACPF"/>
    <property type="match status" value="1"/>
</dbReference>
<dbReference type="EMBL" id="PKPP01014466">
    <property type="protein sequence ID" value="PWA39618.1"/>
    <property type="molecule type" value="Genomic_DNA"/>
</dbReference>
<dbReference type="Proteomes" id="UP000245207">
    <property type="component" value="Unassembled WGS sequence"/>
</dbReference>
<dbReference type="GO" id="GO:2000031">
    <property type="term" value="P:regulation of salicylic acid mediated signaling pathway"/>
    <property type="evidence" value="ECO:0007669"/>
    <property type="project" value="InterPro"/>
</dbReference>
<dbReference type="OrthoDB" id="1366754at2759"/>
<protein>
    <submittedName>
        <fullName evidence="3">Membrane attack complex component/perforin (MACPF) domain-containing protein</fullName>
    </submittedName>
</protein>
<dbReference type="SMART" id="SM00457">
    <property type="entry name" value="MACPF"/>
    <property type="match status" value="1"/>
</dbReference>
<organism evidence="3 4">
    <name type="scientific">Artemisia annua</name>
    <name type="common">Sweet wormwood</name>
    <dbReference type="NCBI Taxonomy" id="35608"/>
    <lineage>
        <taxon>Eukaryota</taxon>
        <taxon>Viridiplantae</taxon>
        <taxon>Streptophyta</taxon>
        <taxon>Embryophyta</taxon>
        <taxon>Tracheophyta</taxon>
        <taxon>Spermatophyta</taxon>
        <taxon>Magnoliopsida</taxon>
        <taxon>eudicotyledons</taxon>
        <taxon>Gunneridae</taxon>
        <taxon>Pentapetalae</taxon>
        <taxon>asterids</taxon>
        <taxon>campanulids</taxon>
        <taxon>Asterales</taxon>
        <taxon>Asteraceae</taxon>
        <taxon>Asteroideae</taxon>
        <taxon>Anthemideae</taxon>
        <taxon>Artemisiinae</taxon>
        <taxon>Artemisia</taxon>
    </lineage>
</organism>
<sequence>MASSSKEVALRLKAAAEAAIGSIGLGYDVTEDLRLKYCKGSAGRLIGIDDEIVRDVVVPGGILIQNVSKSINCGKGERVRFSSDIWLFQKMAEQFNQDVSLSGRIPTGQFNAAFEFTGSWQKDAANTKALASDGVYITLYNITLEKSQIALRDHVKNAVPSTWEPAALAKFIEKYGTHVIAGVKMGGKDIVYMKQQHSSTLPSDDVQRKLKEIAEKRFSGQNINNPSKSRDLELLEKNDYGLINLNPAIEDITFFWRRRGGSYAKNLDHRTWCQTVQLEPEVISMSFIPITSLLSGIDGNGFLTHAINLYIRYKPPIEELQQFLEFQLPTRWAPEFGVLAVGPEGKQQHNASLQFKFMGPKLYVNTNQVDVGNTPVTGLRLYLEGKRNDCLAVHLQHLSSVPKSFKLVQEPNMNLNPNLSDRRYHEKVQWKSFSHICTAPVESDDELSIVTGAEFDVSDAGLKRVLFLRLRFSKVTGASVVKQPEWDGSPVLSQKSGIVSTLISARFSSASNAQKPPPQPKDINVNSALPVSPPVSSHGKKLSKFVDTTELIRGPQDLPGYWVVSGARLMVDKSKISLRVKFSLLAVISGDD</sequence>
<feature type="region of interest" description="Disordered" evidence="1">
    <location>
        <begin position="509"/>
        <end position="540"/>
    </location>
</feature>
<dbReference type="PANTHER" id="PTHR33199">
    <property type="entry name" value="MACPF DOMAIN-CONTAINING PROTEIN CAD1"/>
    <property type="match status" value="1"/>
</dbReference>
<proteinExistence type="predicted"/>
<name>A0A2U1KS87_ARTAN</name>
<dbReference type="GO" id="GO:0009626">
    <property type="term" value="P:plant-type hypersensitive response"/>
    <property type="evidence" value="ECO:0007669"/>
    <property type="project" value="TreeGrafter"/>
</dbReference>